<reference evidence="2 3" key="1">
    <citation type="submission" date="2019-01" db="EMBL/GenBank/DDBJ databases">
        <title>Coherence of Microcystis species and biogeography revealed through population genomics.</title>
        <authorList>
            <person name="Perez-Carrascal O.M."/>
            <person name="Terrat Y."/>
            <person name="Giani A."/>
            <person name="Fortin N."/>
            <person name="Tromas N."/>
            <person name="Shapiro B.J."/>
        </authorList>
    </citation>
    <scope>NUCLEOTIDE SEQUENCE [LARGE SCALE GENOMIC DNA]</scope>
    <source>
        <strain evidence="2">Ma_QC_C_20070703_M131</strain>
    </source>
</reference>
<sequence>MKYVLVFCPEVRDDLSDAYDWYESQQAGLGDEFIDCVDDLLNQIGMMPESYAIVYLDIRRAVIRRFPYAVYYRVISSRVVVTAIFHGRRDPKSWRSRT</sequence>
<dbReference type="EMBL" id="SFCA01000015">
    <property type="protein sequence ID" value="TRT62183.1"/>
    <property type="molecule type" value="Genomic_DNA"/>
</dbReference>
<evidence type="ECO:0000313" key="3">
    <source>
        <dbReference type="Proteomes" id="UP000316443"/>
    </source>
</evidence>
<name>A0A551YMI3_MICAE</name>
<organism evidence="2 3">
    <name type="scientific">Microcystis aeruginosa Ma_QC_C_20070703_M131</name>
    <dbReference type="NCBI Taxonomy" id="2486263"/>
    <lineage>
        <taxon>Bacteria</taxon>
        <taxon>Bacillati</taxon>
        <taxon>Cyanobacteriota</taxon>
        <taxon>Cyanophyceae</taxon>
        <taxon>Oscillatoriophycideae</taxon>
        <taxon>Chroococcales</taxon>
        <taxon>Microcystaceae</taxon>
        <taxon>Microcystis</taxon>
    </lineage>
</organism>
<evidence type="ECO:0000256" key="1">
    <source>
        <dbReference type="ARBA" id="ARBA00022649"/>
    </source>
</evidence>
<dbReference type="Pfam" id="PF05016">
    <property type="entry name" value="ParE_toxin"/>
    <property type="match status" value="1"/>
</dbReference>
<protein>
    <submittedName>
        <fullName evidence="2">Type II toxin-antitoxin system RelE/ParE family toxin</fullName>
    </submittedName>
</protein>
<keyword evidence="1" id="KW-1277">Toxin-antitoxin system</keyword>
<comment type="caution">
    <text evidence="2">The sequence shown here is derived from an EMBL/GenBank/DDBJ whole genome shotgun (WGS) entry which is preliminary data.</text>
</comment>
<accession>A0A551YMI3</accession>
<evidence type="ECO:0000313" key="2">
    <source>
        <dbReference type="EMBL" id="TRT62183.1"/>
    </source>
</evidence>
<dbReference type="Proteomes" id="UP000316443">
    <property type="component" value="Unassembled WGS sequence"/>
</dbReference>
<dbReference type="AlphaFoldDB" id="A0A551YMI3"/>
<dbReference type="InterPro" id="IPR035093">
    <property type="entry name" value="RelE/ParE_toxin_dom_sf"/>
</dbReference>
<dbReference type="Gene3D" id="3.30.2310.20">
    <property type="entry name" value="RelE-like"/>
    <property type="match status" value="1"/>
</dbReference>
<dbReference type="InterPro" id="IPR007712">
    <property type="entry name" value="RelE/ParE_toxin"/>
</dbReference>
<proteinExistence type="predicted"/>
<gene>
    <name evidence="2" type="ORF">EWV85_01125</name>
</gene>